<sequence length="1108" mass="125428">MFQLRYFIIICVLTSSYFVQAEVENLAFGKPVSSTQHGRQNPELAVDGKFGQTYDKCAHTAYENLNQKWAWWQVNLQQTTGIKNITIYYRNESTLYRFNGFQIVVGIDDIWQNRTICYKDMDEGIPPAIVTIKNCTGPARYITISNENVVQSETGLGPILELCEVQIFGCASNTYGEGCQSNCHCKTKGCNYADGICFVLGCEVGWKGDACNQACELNNFGENCNFTCHCLTESCPPDTGICKGGCHPGWLTETCSQSCVDYKFGKNCKQTCHCNQGTCNNTDGRCFIQGCKPGWEGYSCSTPCKTDNFGIDCTFTCHCLNGSCPRDTGLCNGGCQPGWLNKTCSQPCVKNKFGENCKLTCHCKEGICNNTDGRCFIQGCKPGWQGNSCSTQCENGTFGSGCERKCYCLSDTCHNENGKCGLQGCKDGWTGDTCSEKVEPPQTGPEIGIAVGVVVAVIVIAAVVVVLFVYRRRRLSYTGEKKLSKFRTHNIMLNSDTTDAKIEVAEIDVAFAGPRNRQSTQEELIEYANVGNVENVEPRKATSYTIEQLRNKLMKSTFKDDVGKEYKDIKDDTTIAYIVGEKVENRDKNRFRAIYPYDHSRVVLETLPGDSNSDYINANYIDGVYHREKSIYVATQGPKTKTVIDFWRMIWQIKSGIIVMLTNPMEKGKAKCYKYWPDVSKYQVHGDLKIELESEIGSLYFTNRKLKVTHKKTGERRYINHLHFTTWPDHGTPDPTQLVLFHRSYMQLTSDLLGPPVVHCSAGIGRTGTFIALDALYRYGKENGLVDIFEYVKVMRKNRMTMVQTEEQYIFLYESLLECFDFQETSLSKDEFIQFGNQEKRIKAEFTKLVKNIPTYDKTAYTGGNKKYNQSKNRNQNILPVDKFRPYLMSHDSTRSNYINAVIVPSYKEHTGYLVTQFPLDDTVVDFWCLVFDHDSPTVVTLDCSSQNEKKINWMPTNESDLQIGKMTLRKTSDTALNGDTKETELMLVNKDNERSVKVYEVQSWRQGAVTPSSGLVLLNLIQMVEHWKTLTDGPITVVCMDGAKCCGLFCGLYTILQKIRHEDSVDIYQTVKQLQVRRPEFFSSIEQYQFLYGVVRKYIENANIYVN</sequence>
<proteinExistence type="inferred from homology"/>
<evidence type="ECO:0000256" key="9">
    <source>
        <dbReference type="SAM" id="SignalP"/>
    </source>
</evidence>
<keyword evidence="5" id="KW-0106">Calcium</keyword>
<dbReference type="EC" id="3.1.3.48" evidence="2"/>
<dbReference type="PROSITE" id="PS00383">
    <property type="entry name" value="TYR_PHOSPHATASE_1"/>
    <property type="match status" value="1"/>
</dbReference>
<dbReference type="SMART" id="SM00194">
    <property type="entry name" value="PTPc"/>
    <property type="match status" value="2"/>
</dbReference>
<keyword evidence="8" id="KW-0812">Transmembrane</keyword>
<name>A0ABQ9F742_TEGGR</name>
<comment type="similarity">
    <text evidence="1">Belongs to the protein-tyrosine phosphatase family.</text>
</comment>
<dbReference type="InterPro" id="IPR003595">
    <property type="entry name" value="Tyr_Pase_cat"/>
</dbReference>
<dbReference type="PANTHER" id="PTHR19134:SF562">
    <property type="entry name" value="PROTEIN-TYROSINE-PHOSPHATASE"/>
    <property type="match status" value="1"/>
</dbReference>
<dbReference type="Gene3D" id="2.170.300.10">
    <property type="entry name" value="Tie2 ligand-binding domain superfamily"/>
    <property type="match status" value="2"/>
</dbReference>
<dbReference type="InterPro" id="IPR050348">
    <property type="entry name" value="Protein-Tyr_Phosphatase"/>
</dbReference>
<comment type="caution">
    <text evidence="12">The sequence shown here is derived from an EMBL/GenBank/DDBJ whole genome shotgun (WGS) entry which is preliminary data.</text>
</comment>
<gene>
    <name evidence="12" type="ORF">KUTeg_009270</name>
</gene>
<keyword evidence="8" id="KW-1133">Transmembrane helix</keyword>
<dbReference type="Gene3D" id="2.60.120.260">
    <property type="entry name" value="Galactose-binding domain-like"/>
    <property type="match status" value="1"/>
</dbReference>
<evidence type="ECO:0000256" key="4">
    <source>
        <dbReference type="ARBA" id="ARBA00022801"/>
    </source>
</evidence>
<dbReference type="Pfam" id="PF00102">
    <property type="entry name" value="Y_phosphatase"/>
    <property type="match status" value="2"/>
</dbReference>
<dbReference type="PROSITE" id="PS50056">
    <property type="entry name" value="TYR_PHOSPHATASE_2"/>
    <property type="match status" value="2"/>
</dbReference>
<dbReference type="EMBL" id="JARBDR010000416">
    <property type="protein sequence ID" value="KAJ8313177.1"/>
    <property type="molecule type" value="Genomic_DNA"/>
</dbReference>
<evidence type="ECO:0000256" key="8">
    <source>
        <dbReference type="SAM" id="Phobius"/>
    </source>
</evidence>
<dbReference type="PROSITE" id="PS50055">
    <property type="entry name" value="TYR_PHOSPHATASE_PTP"/>
    <property type="match status" value="2"/>
</dbReference>
<dbReference type="SMART" id="SM00181">
    <property type="entry name" value="EGF"/>
    <property type="match status" value="4"/>
</dbReference>
<feature type="transmembrane region" description="Helical" evidence="8">
    <location>
        <begin position="447"/>
        <end position="470"/>
    </location>
</feature>
<keyword evidence="9" id="KW-0732">Signal</keyword>
<dbReference type="InterPro" id="IPR008979">
    <property type="entry name" value="Galactose-bd-like_sf"/>
</dbReference>
<accession>A0ABQ9F742</accession>
<dbReference type="SMART" id="SM00404">
    <property type="entry name" value="PTPc_motif"/>
    <property type="match status" value="2"/>
</dbReference>
<evidence type="ECO:0000259" key="10">
    <source>
        <dbReference type="PROSITE" id="PS50055"/>
    </source>
</evidence>
<dbReference type="InterPro" id="IPR016130">
    <property type="entry name" value="Tyr_Pase_AS"/>
</dbReference>
<evidence type="ECO:0000313" key="13">
    <source>
        <dbReference type="Proteomes" id="UP001217089"/>
    </source>
</evidence>
<feature type="domain" description="Tyrosine specific protein phosphatases" evidence="11">
    <location>
        <begin position="757"/>
        <end position="810"/>
    </location>
</feature>
<dbReference type="SUPFAM" id="SSF52799">
    <property type="entry name" value="(Phosphotyrosine protein) phosphatases II"/>
    <property type="match status" value="2"/>
</dbReference>
<evidence type="ECO:0000256" key="2">
    <source>
        <dbReference type="ARBA" id="ARBA00013064"/>
    </source>
</evidence>
<protein>
    <recommendedName>
        <fullName evidence="2">protein-tyrosine-phosphatase</fullName>
        <ecNumber evidence="2">3.1.3.48</ecNumber>
    </recommendedName>
</protein>
<keyword evidence="4" id="KW-0378">Hydrolase</keyword>
<dbReference type="Proteomes" id="UP001217089">
    <property type="component" value="Unassembled WGS sequence"/>
</dbReference>
<evidence type="ECO:0000256" key="7">
    <source>
        <dbReference type="ARBA" id="ARBA00023157"/>
    </source>
</evidence>
<reference evidence="12 13" key="1">
    <citation type="submission" date="2022-12" db="EMBL/GenBank/DDBJ databases">
        <title>Chromosome-level genome of Tegillarca granosa.</title>
        <authorList>
            <person name="Kim J."/>
        </authorList>
    </citation>
    <scope>NUCLEOTIDE SEQUENCE [LARGE SCALE GENOMIC DNA]</scope>
    <source>
        <strain evidence="12">Teg-2019</strain>
        <tissue evidence="12">Adductor muscle</tissue>
    </source>
</reference>
<keyword evidence="13" id="KW-1185">Reference proteome</keyword>
<dbReference type="PANTHER" id="PTHR19134">
    <property type="entry name" value="RECEPTOR-TYPE TYROSINE-PROTEIN PHOSPHATASE"/>
    <property type="match status" value="1"/>
</dbReference>
<evidence type="ECO:0000256" key="5">
    <source>
        <dbReference type="ARBA" id="ARBA00022837"/>
    </source>
</evidence>
<dbReference type="InterPro" id="IPR000242">
    <property type="entry name" value="PTP_cat"/>
</dbReference>
<feature type="chain" id="PRO_5045593123" description="protein-tyrosine-phosphatase" evidence="9">
    <location>
        <begin position="22"/>
        <end position="1108"/>
    </location>
</feature>
<dbReference type="InterPro" id="IPR000742">
    <property type="entry name" value="EGF"/>
</dbReference>
<evidence type="ECO:0000259" key="11">
    <source>
        <dbReference type="PROSITE" id="PS50056"/>
    </source>
</evidence>
<dbReference type="Pfam" id="PF22633">
    <property type="entry name" value="F5_F8_type_C_2"/>
    <property type="match status" value="1"/>
</dbReference>
<dbReference type="SMART" id="SM00607">
    <property type="entry name" value="FTP"/>
    <property type="match status" value="1"/>
</dbReference>
<keyword evidence="7" id="KW-1015">Disulfide bond</keyword>
<evidence type="ECO:0000313" key="12">
    <source>
        <dbReference type="EMBL" id="KAJ8313177.1"/>
    </source>
</evidence>
<keyword evidence="6" id="KW-0904">Protein phosphatase</keyword>
<feature type="domain" description="Tyrosine-protein phosphatase" evidence="10">
    <location>
        <begin position="562"/>
        <end position="819"/>
    </location>
</feature>
<evidence type="ECO:0000256" key="6">
    <source>
        <dbReference type="ARBA" id="ARBA00022912"/>
    </source>
</evidence>
<dbReference type="CDD" id="cd00047">
    <property type="entry name" value="PTPc"/>
    <property type="match status" value="1"/>
</dbReference>
<feature type="domain" description="Tyrosine-protein phosphatase" evidence="10">
    <location>
        <begin position="842"/>
        <end position="1099"/>
    </location>
</feature>
<dbReference type="Gene3D" id="3.90.190.10">
    <property type="entry name" value="Protein tyrosine phosphatase superfamily"/>
    <property type="match status" value="2"/>
</dbReference>
<organism evidence="12 13">
    <name type="scientific">Tegillarca granosa</name>
    <name type="common">Malaysian cockle</name>
    <name type="synonym">Anadara granosa</name>
    <dbReference type="NCBI Taxonomy" id="220873"/>
    <lineage>
        <taxon>Eukaryota</taxon>
        <taxon>Metazoa</taxon>
        <taxon>Spiralia</taxon>
        <taxon>Lophotrochozoa</taxon>
        <taxon>Mollusca</taxon>
        <taxon>Bivalvia</taxon>
        <taxon>Autobranchia</taxon>
        <taxon>Pteriomorphia</taxon>
        <taxon>Arcoida</taxon>
        <taxon>Arcoidea</taxon>
        <taxon>Arcidae</taxon>
        <taxon>Tegillarca</taxon>
    </lineage>
</organism>
<evidence type="ECO:0000256" key="3">
    <source>
        <dbReference type="ARBA" id="ARBA00022723"/>
    </source>
</evidence>
<evidence type="ECO:0000256" key="1">
    <source>
        <dbReference type="ARBA" id="ARBA00009580"/>
    </source>
</evidence>
<dbReference type="SUPFAM" id="SSF49785">
    <property type="entry name" value="Galactose-binding domain-like"/>
    <property type="match status" value="1"/>
</dbReference>
<dbReference type="InterPro" id="IPR000387">
    <property type="entry name" value="Tyr_Pase_dom"/>
</dbReference>
<dbReference type="InterPro" id="IPR006585">
    <property type="entry name" value="FTP1"/>
</dbReference>
<dbReference type="InterPro" id="IPR029021">
    <property type="entry name" value="Prot-tyrosine_phosphatase-like"/>
</dbReference>
<keyword evidence="3" id="KW-0479">Metal-binding</keyword>
<keyword evidence="8" id="KW-0472">Membrane</keyword>
<feature type="signal peptide" evidence="9">
    <location>
        <begin position="1"/>
        <end position="21"/>
    </location>
</feature>
<feature type="domain" description="Tyrosine specific protein phosphatases" evidence="11">
    <location>
        <begin position="1019"/>
        <end position="1090"/>
    </location>
</feature>
<dbReference type="PRINTS" id="PR00700">
    <property type="entry name" value="PRTYPHPHTASE"/>
</dbReference>